<name>A0ABT5IYZ6_9NEIS</name>
<keyword evidence="1" id="KW-1133">Transmembrane helix</keyword>
<sequence>MALVFGVLALLVWLTGVNQALFITLHHALAVLPGAVWRLLSMAGEWTLVIGVLLLLAARQPALLPRMLVLGSAGVLASIALKAGFDVLRPPLVLPAGTVNLLDVLPGNHSFPSGHAIAVAVLAGALMPRRSLPTQLGLALLAALVCLSRLAIGVHWPLDVLAGAACGFTLAHVAGRVGKSAAPTALLLPAVKALVLVLLAVTVWKLGQGRPNEAYVLYNLITLAIGVVALRGKVAAR</sequence>
<comment type="caution">
    <text evidence="3">The sequence shown here is derived from an EMBL/GenBank/DDBJ whole genome shotgun (WGS) entry which is preliminary data.</text>
</comment>
<reference evidence="3 4" key="1">
    <citation type="submission" date="2023-01" db="EMBL/GenBank/DDBJ databases">
        <title>Novel species of the genus Vogesella isolated from rivers.</title>
        <authorList>
            <person name="Lu H."/>
        </authorList>
    </citation>
    <scope>NUCLEOTIDE SEQUENCE [LARGE SCALE GENOMIC DNA]</scope>
    <source>
        <strain evidence="3 4">DC21W</strain>
    </source>
</reference>
<gene>
    <name evidence="3" type="ORF">PQU95_09160</name>
</gene>
<dbReference type="SUPFAM" id="SSF48317">
    <property type="entry name" value="Acid phosphatase/Vanadium-dependent haloperoxidase"/>
    <property type="match status" value="1"/>
</dbReference>
<dbReference type="Gene3D" id="1.20.144.10">
    <property type="entry name" value="Phosphatidic acid phosphatase type 2/haloperoxidase"/>
    <property type="match status" value="1"/>
</dbReference>
<feature type="transmembrane region" description="Helical" evidence="1">
    <location>
        <begin position="35"/>
        <end position="56"/>
    </location>
</feature>
<organism evidence="3 4">
    <name type="scientific">Vogesella aquatica</name>
    <dbReference type="NCBI Taxonomy" id="2984206"/>
    <lineage>
        <taxon>Bacteria</taxon>
        <taxon>Pseudomonadati</taxon>
        <taxon>Pseudomonadota</taxon>
        <taxon>Betaproteobacteria</taxon>
        <taxon>Neisseriales</taxon>
        <taxon>Chromobacteriaceae</taxon>
        <taxon>Vogesella</taxon>
    </lineage>
</organism>
<feature type="transmembrane region" description="Helical" evidence="1">
    <location>
        <begin position="216"/>
        <end position="234"/>
    </location>
</feature>
<keyword evidence="4" id="KW-1185">Reference proteome</keyword>
<protein>
    <submittedName>
        <fullName evidence="3">Phosphatase PAP2 family protein</fullName>
    </submittedName>
</protein>
<proteinExistence type="predicted"/>
<dbReference type="SMART" id="SM00014">
    <property type="entry name" value="acidPPc"/>
    <property type="match status" value="1"/>
</dbReference>
<feature type="transmembrane region" description="Helical" evidence="1">
    <location>
        <begin position="185"/>
        <end position="204"/>
    </location>
</feature>
<dbReference type="Proteomes" id="UP001219956">
    <property type="component" value="Unassembled WGS sequence"/>
</dbReference>
<dbReference type="PANTHER" id="PTHR14969:SF13">
    <property type="entry name" value="AT30094P"/>
    <property type="match status" value="1"/>
</dbReference>
<feature type="domain" description="Phosphatidic acid phosphatase type 2/haloperoxidase" evidence="2">
    <location>
        <begin position="62"/>
        <end position="175"/>
    </location>
</feature>
<dbReference type="InterPro" id="IPR036938">
    <property type="entry name" value="PAP2/HPO_sf"/>
</dbReference>
<feature type="transmembrane region" description="Helical" evidence="1">
    <location>
        <begin position="136"/>
        <end position="154"/>
    </location>
</feature>
<dbReference type="PANTHER" id="PTHR14969">
    <property type="entry name" value="SPHINGOSINE-1-PHOSPHATE PHOSPHOHYDROLASE"/>
    <property type="match status" value="1"/>
</dbReference>
<evidence type="ECO:0000259" key="2">
    <source>
        <dbReference type="SMART" id="SM00014"/>
    </source>
</evidence>
<dbReference type="RefSeq" id="WP_272751704.1">
    <property type="nucleotide sequence ID" value="NZ_JAQQLF010000010.1"/>
</dbReference>
<keyword evidence="1" id="KW-0812">Transmembrane</keyword>
<evidence type="ECO:0000256" key="1">
    <source>
        <dbReference type="SAM" id="Phobius"/>
    </source>
</evidence>
<feature type="transmembrane region" description="Helical" evidence="1">
    <location>
        <begin position="110"/>
        <end position="127"/>
    </location>
</feature>
<dbReference type="Pfam" id="PF01569">
    <property type="entry name" value="PAP2"/>
    <property type="match status" value="1"/>
</dbReference>
<keyword evidence="1" id="KW-0472">Membrane</keyword>
<feature type="transmembrane region" description="Helical" evidence="1">
    <location>
        <begin position="68"/>
        <end position="85"/>
    </location>
</feature>
<evidence type="ECO:0000313" key="4">
    <source>
        <dbReference type="Proteomes" id="UP001219956"/>
    </source>
</evidence>
<dbReference type="InterPro" id="IPR000326">
    <property type="entry name" value="PAP2/HPO"/>
</dbReference>
<dbReference type="EMBL" id="JAQQLF010000010">
    <property type="protein sequence ID" value="MDC7717378.1"/>
    <property type="molecule type" value="Genomic_DNA"/>
</dbReference>
<accession>A0ABT5IYZ6</accession>
<evidence type="ECO:0000313" key="3">
    <source>
        <dbReference type="EMBL" id="MDC7717378.1"/>
    </source>
</evidence>